<accession>A0A397UQG6</accession>
<proteinExistence type="predicted"/>
<dbReference type="EMBL" id="QKWP01001342">
    <property type="protein sequence ID" value="RIB09663.1"/>
    <property type="molecule type" value="Genomic_DNA"/>
</dbReference>
<dbReference type="AlphaFoldDB" id="A0A397UQG6"/>
<dbReference type="Proteomes" id="UP000266673">
    <property type="component" value="Unassembled WGS sequence"/>
</dbReference>
<evidence type="ECO:0000313" key="2">
    <source>
        <dbReference type="Proteomes" id="UP000266673"/>
    </source>
</evidence>
<feature type="non-terminal residue" evidence="1">
    <location>
        <position position="104"/>
    </location>
</feature>
<dbReference type="OrthoDB" id="2443848at2759"/>
<comment type="caution">
    <text evidence="1">The sequence shown here is derived from an EMBL/GenBank/DDBJ whole genome shotgun (WGS) entry which is preliminary data.</text>
</comment>
<reference evidence="1 2" key="1">
    <citation type="submission" date="2018-06" db="EMBL/GenBank/DDBJ databases">
        <title>Comparative genomics reveals the genomic features of Rhizophagus irregularis, R. cerebriforme, R. diaphanum and Gigaspora rosea, and their symbiotic lifestyle signature.</title>
        <authorList>
            <person name="Morin E."/>
            <person name="San Clemente H."/>
            <person name="Chen E.C.H."/>
            <person name="De La Providencia I."/>
            <person name="Hainaut M."/>
            <person name="Kuo A."/>
            <person name="Kohler A."/>
            <person name="Murat C."/>
            <person name="Tang N."/>
            <person name="Roy S."/>
            <person name="Loubradou J."/>
            <person name="Henrissat B."/>
            <person name="Grigoriev I.V."/>
            <person name="Corradi N."/>
            <person name="Roux C."/>
            <person name="Martin F.M."/>
        </authorList>
    </citation>
    <scope>NUCLEOTIDE SEQUENCE [LARGE SCALE GENOMIC DNA]</scope>
    <source>
        <strain evidence="1 2">DAOM 194757</strain>
    </source>
</reference>
<sequence>MDYEHHAHSYIVDFDDEDVRVLFTDTEWNELTKDRIGVPSVPRDIAEELAKYGSKTLKELRTKVMKSYLKDEEEYDVQKHYNQEWIQMTMRTLCNLFENIDTPL</sequence>
<organism evidence="1 2">
    <name type="scientific">Gigaspora rosea</name>
    <dbReference type="NCBI Taxonomy" id="44941"/>
    <lineage>
        <taxon>Eukaryota</taxon>
        <taxon>Fungi</taxon>
        <taxon>Fungi incertae sedis</taxon>
        <taxon>Mucoromycota</taxon>
        <taxon>Glomeromycotina</taxon>
        <taxon>Glomeromycetes</taxon>
        <taxon>Diversisporales</taxon>
        <taxon>Gigasporaceae</taxon>
        <taxon>Gigaspora</taxon>
    </lineage>
</organism>
<keyword evidence="2" id="KW-1185">Reference proteome</keyword>
<gene>
    <name evidence="1" type="ORF">C2G38_2107982</name>
</gene>
<evidence type="ECO:0000313" key="1">
    <source>
        <dbReference type="EMBL" id="RIB09663.1"/>
    </source>
</evidence>
<name>A0A397UQG6_9GLOM</name>
<protein>
    <submittedName>
        <fullName evidence="1">Uncharacterized protein</fullName>
    </submittedName>
</protein>